<keyword evidence="4" id="KW-1185">Reference proteome</keyword>
<feature type="region of interest" description="Disordered" evidence="1">
    <location>
        <begin position="272"/>
        <end position="292"/>
    </location>
</feature>
<dbReference type="SUPFAM" id="SSF82171">
    <property type="entry name" value="DPP6 N-terminal domain-like"/>
    <property type="match status" value="1"/>
</dbReference>
<evidence type="ECO:0000313" key="3">
    <source>
        <dbReference type="EMBL" id="QDU63220.1"/>
    </source>
</evidence>
<feature type="compositionally biased region" description="Basic and acidic residues" evidence="1">
    <location>
        <begin position="277"/>
        <end position="292"/>
    </location>
</feature>
<dbReference type="InterPro" id="IPR011042">
    <property type="entry name" value="6-blade_b-propeller_TolB-like"/>
</dbReference>
<name>A0A518B8B8_9BACT</name>
<dbReference type="Gene3D" id="2.120.10.30">
    <property type="entry name" value="TolB, C-terminal domain"/>
    <property type="match status" value="2"/>
</dbReference>
<dbReference type="Pfam" id="PF08662">
    <property type="entry name" value="eIF2A"/>
    <property type="match status" value="1"/>
</dbReference>
<accession>A0A518B8B8</accession>
<proteinExistence type="predicted"/>
<evidence type="ECO:0000313" key="4">
    <source>
        <dbReference type="Proteomes" id="UP000317093"/>
    </source>
</evidence>
<dbReference type="EMBL" id="CP036279">
    <property type="protein sequence ID" value="QDU63220.1"/>
    <property type="molecule type" value="Genomic_DNA"/>
</dbReference>
<sequence length="324" mass="35564">MVTRDGHCSPGGWLPLLAVGMALVVTGSPLAQEKRETPTTLIHLTDPDGSDPKPLADLPEFRFQGSPAWSRDGTRVAFDAWQPQYGETNSDSQIVIVDANGKNPRVLIDGAMPSFSPRGKRIAFSRYSPNRGVWVMNAEDPEKELVLLDESGWSADWSPDGKSIAYTKYGSSGANIIVFDLVEGDRRFLFDEAQSPYRGIYWNICWSPDSKRIVYRAIGQDGQQEIGVVNAESPSQDYVTLLKGKAASGMGWSPDGKRVLVSRRDPERKVTQLYSLDADKPSAPERLKGQDPEAHLTDFAFAPDGKSLAVSVRKPAPAKDKAKK</sequence>
<dbReference type="PANTHER" id="PTHR36842:SF1">
    <property type="entry name" value="PROTEIN TOLB"/>
    <property type="match status" value="1"/>
</dbReference>
<dbReference type="AlphaFoldDB" id="A0A518B8B8"/>
<feature type="domain" description="Translation initiation factor beta propellor-like" evidence="2">
    <location>
        <begin position="127"/>
        <end position="271"/>
    </location>
</feature>
<dbReference type="Proteomes" id="UP000317093">
    <property type="component" value="Chromosome"/>
</dbReference>
<organism evidence="3 4">
    <name type="scientific">Kolteria novifilia</name>
    <dbReference type="NCBI Taxonomy" id="2527975"/>
    <lineage>
        <taxon>Bacteria</taxon>
        <taxon>Pseudomonadati</taxon>
        <taxon>Planctomycetota</taxon>
        <taxon>Planctomycetia</taxon>
        <taxon>Kolteriales</taxon>
        <taxon>Kolteriaceae</taxon>
        <taxon>Kolteria</taxon>
    </lineage>
</organism>
<gene>
    <name evidence="3" type="ORF">Pan216_40980</name>
</gene>
<dbReference type="InterPro" id="IPR013979">
    <property type="entry name" value="TIF_beta_prop-like"/>
</dbReference>
<dbReference type="RefSeq" id="WP_419192748.1">
    <property type="nucleotide sequence ID" value="NZ_CP036279.1"/>
</dbReference>
<dbReference type="PANTHER" id="PTHR36842">
    <property type="entry name" value="PROTEIN TOLB HOMOLOG"/>
    <property type="match status" value="1"/>
</dbReference>
<protein>
    <submittedName>
        <fullName evidence="3">Translocation protein TolB</fullName>
    </submittedName>
</protein>
<evidence type="ECO:0000256" key="1">
    <source>
        <dbReference type="SAM" id="MobiDB-lite"/>
    </source>
</evidence>
<evidence type="ECO:0000259" key="2">
    <source>
        <dbReference type="Pfam" id="PF08662"/>
    </source>
</evidence>
<reference evidence="3 4" key="1">
    <citation type="submission" date="2019-02" db="EMBL/GenBank/DDBJ databases">
        <title>Deep-cultivation of Planctomycetes and their phenomic and genomic characterization uncovers novel biology.</title>
        <authorList>
            <person name="Wiegand S."/>
            <person name="Jogler M."/>
            <person name="Boedeker C."/>
            <person name="Pinto D."/>
            <person name="Vollmers J."/>
            <person name="Rivas-Marin E."/>
            <person name="Kohn T."/>
            <person name="Peeters S.H."/>
            <person name="Heuer A."/>
            <person name="Rast P."/>
            <person name="Oberbeckmann S."/>
            <person name="Bunk B."/>
            <person name="Jeske O."/>
            <person name="Meyerdierks A."/>
            <person name="Storesund J.E."/>
            <person name="Kallscheuer N."/>
            <person name="Luecker S."/>
            <person name="Lage O.M."/>
            <person name="Pohl T."/>
            <person name="Merkel B.J."/>
            <person name="Hornburger P."/>
            <person name="Mueller R.-W."/>
            <person name="Bruemmer F."/>
            <person name="Labrenz M."/>
            <person name="Spormann A.M."/>
            <person name="Op den Camp H."/>
            <person name="Overmann J."/>
            <person name="Amann R."/>
            <person name="Jetten M.S.M."/>
            <person name="Mascher T."/>
            <person name="Medema M.H."/>
            <person name="Devos D.P."/>
            <person name="Kaster A.-K."/>
            <person name="Ovreas L."/>
            <person name="Rohde M."/>
            <person name="Galperin M.Y."/>
            <person name="Jogler C."/>
        </authorList>
    </citation>
    <scope>NUCLEOTIDE SEQUENCE [LARGE SCALE GENOMIC DNA]</scope>
    <source>
        <strain evidence="3 4">Pan216</strain>
    </source>
</reference>
<dbReference type="KEGG" id="knv:Pan216_40980"/>